<dbReference type="CDD" id="cd06558">
    <property type="entry name" value="crotonase-like"/>
    <property type="match status" value="1"/>
</dbReference>
<dbReference type="RefSeq" id="WP_386722844.1">
    <property type="nucleotide sequence ID" value="NZ_JBHRSZ010000007.1"/>
</dbReference>
<dbReference type="Pfam" id="PF00378">
    <property type="entry name" value="ECH_1"/>
    <property type="match status" value="1"/>
</dbReference>
<evidence type="ECO:0000256" key="3">
    <source>
        <dbReference type="RuleBase" id="RU003707"/>
    </source>
</evidence>
<proteinExistence type="inferred from homology"/>
<keyword evidence="2" id="KW-0456">Lyase</keyword>
<reference evidence="5" key="1">
    <citation type="journal article" date="2019" name="Int. J. Syst. Evol. Microbiol.">
        <title>The Global Catalogue of Microorganisms (GCM) 10K type strain sequencing project: providing services to taxonomists for standard genome sequencing and annotation.</title>
        <authorList>
            <consortium name="The Broad Institute Genomics Platform"/>
            <consortium name="The Broad Institute Genome Sequencing Center for Infectious Disease"/>
            <person name="Wu L."/>
            <person name="Ma J."/>
        </authorList>
    </citation>
    <scope>NUCLEOTIDE SEQUENCE [LARGE SCALE GENOMIC DNA]</scope>
    <source>
        <strain evidence="5">KCTC 52438</strain>
    </source>
</reference>
<evidence type="ECO:0000313" key="5">
    <source>
        <dbReference type="Proteomes" id="UP001595476"/>
    </source>
</evidence>
<dbReference type="SUPFAM" id="SSF52096">
    <property type="entry name" value="ClpP/crotonase"/>
    <property type="match status" value="1"/>
</dbReference>
<dbReference type="InterPro" id="IPR018376">
    <property type="entry name" value="Enoyl-CoA_hyd/isom_CS"/>
</dbReference>
<evidence type="ECO:0000256" key="2">
    <source>
        <dbReference type="ARBA" id="ARBA00023239"/>
    </source>
</evidence>
<evidence type="ECO:0000256" key="1">
    <source>
        <dbReference type="ARBA" id="ARBA00005254"/>
    </source>
</evidence>
<sequence length="265" mass="28492">MSCLLVRYDGPIVTARLNLPELRNPISEPEMIEAIESLCAEIQQNPSVSVLIITGEGKGFSSGGNLQHMKEKSGMFAGEPEILAENYRTGIQRIPRAIYQLDVPVIAAVNGAAVGAGCDLAMMADIRIASDKACFSESFVKLGIIPGDGGAWFLPRVAGYARAAEMAFTGDMISAQQALEWGMVSTVVAHEALMTEALALAHRIAANPPQALRETKKLMRLSRSASLDEVLEASAQVQSLLHQTEDHQEAVAAFLEKRVPTFSGR</sequence>
<gene>
    <name evidence="4" type="ORF">ACFOEK_17920</name>
</gene>
<keyword evidence="5" id="KW-1185">Reference proteome</keyword>
<organism evidence="4 5">
    <name type="scientific">Litoribrevibacter euphylliae</name>
    <dbReference type="NCBI Taxonomy" id="1834034"/>
    <lineage>
        <taxon>Bacteria</taxon>
        <taxon>Pseudomonadati</taxon>
        <taxon>Pseudomonadota</taxon>
        <taxon>Gammaproteobacteria</taxon>
        <taxon>Oceanospirillales</taxon>
        <taxon>Oceanospirillaceae</taxon>
        <taxon>Litoribrevibacter</taxon>
    </lineage>
</organism>
<dbReference type="PROSITE" id="PS00166">
    <property type="entry name" value="ENOYL_COA_HYDRATASE"/>
    <property type="match status" value="1"/>
</dbReference>
<accession>A0ABV7HNL3</accession>
<evidence type="ECO:0000313" key="4">
    <source>
        <dbReference type="EMBL" id="MFC3152922.1"/>
    </source>
</evidence>
<dbReference type="Gene3D" id="3.90.226.10">
    <property type="entry name" value="2-enoyl-CoA Hydratase, Chain A, domain 1"/>
    <property type="match status" value="1"/>
</dbReference>
<dbReference type="InterPro" id="IPR014748">
    <property type="entry name" value="Enoyl-CoA_hydra_C"/>
</dbReference>
<comment type="caution">
    <text evidence="4">The sequence shown here is derived from an EMBL/GenBank/DDBJ whole genome shotgun (WGS) entry which is preliminary data.</text>
</comment>
<name>A0ABV7HNL3_9GAMM</name>
<dbReference type="PANTHER" id="PTHR11941">
    <property type="entry name" value="ENOYL-COA HYDRATASE-RELATED"/>
    <property type="match status" value="1"/>
</dbReference>
<dbReference type="PANTHER" id="PTHR11941:SF133">
    <property type="entry name" value="1,2-EPOXYPHENYLACETYL-COA ISOMERASE"/>
    <property type="match status" value="1"/>
</dbReference>
<dbReference type="EMBL" id="JBHRSZ010000007">
    <property type="protein sequence ID" value="MFC3152922.1"/>
    <property type="molecule type" value="Genomic_DNA"/>
</dbReference>
<dbReference type="Proteomes" id="UP001595476">
    <property type="component" value="Unassembled WGS sequence"/>
</dbReference>
<dbReference type="Gene3D" id="1.10.12.10">
    <property type="entry name" value="Lyase 2-enoyl-coa Hydratase, Chain A, domain 2"/>
    <property type="match status" value="1"/>
</dbReference>
<comment type="similarity">
    <text evidence="1 3">Belongs to the enoyl-CoA hydratase/isomerase family.</text>
</comment>
<dbReference type="NCBIfam" id="NF006699">
    <property type="entry name" value="PRK09245.1"/>
    <property type="match status" value="1"/>
</dbReference>
<dbReference type="InterPro" id="IPR029045">
    <property type="entry name" value="ClpP/crotonase-like_dom_sf"/>
</dbReference>
<protein>
    <submittedName>
        <fullName evidence="4">Crotonase/enoyl-CoA hydratase family protein</fullName>
    </submittedName>
</protein>
<dbReference type="InterPro" id="IPR001753">
    <property type="entry name" value="Enoyl-CoA_hydra/iso"/>
</dbReference>